<dbReference type="EMBL" id="JBHEZZ010000014">
    <property type="protein sequence ID" value="MFC1404391.1"/>
    <property type="molecule type" value="Genomic_DNA"/>
</dbReference>
<reference evidence="3 4" key="1">
    <citation type="submission" date="2024-09" db="EMBL/GenBank/DDBJ databases">
        <authorList>
            <person name="Lee S.D."/>
        </authorList>
    </citation>
    <scope>NUCLEOTIDE SEQUENCE [LARGE SCALE GENOMIC DNA]</scope>
    <source>
        <strain evidence="3 4">N1-5</strain>
    </source>
</reference>
<keyword evidence="2" id="KW-0812">Transmembrane</keyword>
<feature type="transmembrane region" description="Helical" evidence="2">
    <location>
        <begin position="137"/>
        <end position="163"/>
    </location>
</feature>
<feature type="compositionally biased region" description="Pro residues" evidence="1">
    <location>
        <begin position="105"/>
        <end position="115"/>
    </location>
</feature>
<keyword evidence="2" id="KW-0472">Membrane</keyword>
<comment type="caution">
    <text evidence="3">The sequence shown here is derived from an EMBL/GenBank/DDBJ whole genome shotgun (WGS) entry which is preliminary data.</text>
</comment>
<feature type="compositionally biased region" description="Acidic residues" evidence="1">
    <location>
        <begin position="68"/>
        <end position="80"/>
    </location>
</feature>
<feature type="region of interest" description="Disordered" evidence="1">
    <location>
        <begin position="177"/>
        <end position="213"/>
    </location>
</feature>
<evidence type="ECO:0000313" key="3">
    <source>
        <dbReference type="EMBL" id="MFC1404391.1"/>
    </source>
</evidence>
<proteinExistence type="predicted"/>
<dbReference type="Proteomes" id="UP001592528">
    <property type="component" value="Unassembled WGS sequence"/>
</dbReference>
<evidence type="ECO:0008006" key="5">
    <source>
        <dbReference type="Google" id="ProtNLM"/>
    </source>
</evidence>
<evidence type="ECO:0000256" key="1">
    <source>
        <dbReference type="SAM" id="MobiDB-lite"/>
    </source>
</evidence>
<feature type="compositionally biased region" description="Pro residues" evidence="1">
    <location>
        <begin position="86"/>
        <end position="96"/>
    </location>
</feature>
<feature type="compositionally biased region" description="Low complexity" evidence="1">
    <location>
        <begin position="31"/>
        <end position="53"/>
    </location>
</feature>
<evidence type="ECO:0000256" key="2">
    <source>
        <dbReference type="SAM" id="Phobius"/>
    </source>
</evidence>
<sequence length="297" mass="31317">MVQKSDSGTPPEGPRDPFAPPSKDAPDRPWQPRQPQHPQDSQHSGHSGHSGHPGQHRNDERGWATETPPDEQGGDSEDGPQDGRPPRPVVPPPHPWSPGYQGQQPPRPLYSPAPQAPRFDPTDPVQRRARYALLSGMWGIFFLILGVPYITLLLASLALYWAISSLRGTAKTPTSALDGTGAGAGTAGPAGPFPGAPPAPTAPTAPGAPPAPPGYGMPGYRPGYVPPYQTRPQVPAAMGGLIAAIVGLAMVATVFGVQLYYKSFYDCQNNALTKAAYNSCATTVTPKPPQWLVQIGG</sequence>
<name>A0ABV6USN7_9ACTN</name>
<feature type="region of interest" description="Disordered" evidence="1">
    <location>
        <begin position="1"/>
        <end position="123"/>
    </location>
</feature>
<dbReference type="RefSeq" id="WP_051726465.1">
    <property type="nucleotide sequence ID" value="NZ_JBHEZZ010000014.1"/>
</dbReference>
<keyword evidence="2" id="KW-1133">Transmembrane helix</keyword>
<accession>A0ABV6USN7</accession>
<feature type="compositionally biased region" description="Pro residues" evidence="1">
    <location>
        <begin position="191"/>
        <end position="213"/>
    </location>
</feature>
<keyword evidence="4" id="KW-1185">Reference proteome</keyword>
<gene>
    <name evidence="3" type="ORF">ACEZDJ_24145</name>
</gene>
<evidence type="ECO:0000313" key="4">
    <source>
        <dbReference type="Proteomes" id="UP001592528"/>
    </source>
</evidence>
<protein>
    <recommendedName>
        <fullName evidence="5">DUF4190 domain-containing protein</fullName>
    </recommendedName>
</protein>
<organism evidence="3 4">
    <name type="scientific">Streptacidiphilus cavernicola</name>
    <dbReference type="NCBI Taxonomy" id="3342716"/>
    <lineage>
        <taxon>Bacteria</taxon>
        <taxon>Bacillati</taxon>
        <taxon>Actinomycetota</taxon>
        <taxon>Actinomycetes</taxon>
        <taxon>Kitasatosporales</taxon>
        <taxon>Streptomycetaceae</taxon>
        <taxon>Streptacidiphilus</taxon>
    </lineage>
</organism>
<feature type="transmembrane region" description="Helical" evidence="2">
    <location>
        <begin position="236"/>
        <end position="261"/>
    </location>
</feature>